<dbReference type="InterPro" id="IPR006612">
    <property type="entry name" value="THAP_Znf"/>
</dbReference>
<dbReference type="SUPFAM" id="SSF57716">
    <property type="entry name" value="Glucocorticoid receptor-like (DNA-binding domain)"/>
    <property type="match status" value="1"/>
</dbReference>
<keyword evidence="9" id="KW-1185">Reference proteome</keyword>
<evidence type="ECO:0000313" key="9">
    <source>
        <dbReference type="Proteomes" id="UP000078200"/>
    </source>
</evidence>
<accession>A0A1A9VKZ3</accession>
<dbReference type="SMART" id="SM00980">
    <property type="entry name" value="THAP"/>
    <property type="match status" value="1"/>
</dbReference>
<evidence type="ECO:0000256" key="5">
    <source>
        <dbReference type="PROSITE-ProRule" id="PRU00309"/>
    </source>
</evidence>
<dbReference type="AlphaFoldDB" id="A0A1A9VKZ3"/>
<dbReference type="GO" id="GO:0003677">
    <property type="term" value="F:DNA binding"/>
    <property type="evidence" value="ECO:0007669"/>
    <property type="project" value="UniProtKB-UniRule"/>
</dbReference>
<feature type="coiled-coil region" evidence="6">
    <location>
        <begin position="251"/>
        <end position="400"/>
    </location>
</feature>
<dbReference type="PROSITE" id="PS50950">
    <property type="entry name" value="ZF_THAP"/>
    <property type="match status" value="1"/>
</dbReference>
<keyword evidence="4 5" id="KW-0238">DNA-binding</keyword>
<keyword evidence="2 5" id="KW-0863">Zinc-finger</keyword>
<evidence type="ECO:0000256" key="4">
    <source>
        <dbReference type="ARBA" id="ARBA00023125"/>
    </source>
</evidence>
<keyword evidence="1" id="KW-0479">Metal-binding</keyword>
<keyword evidence="6" id="KW-0175">Coiled coil</keyword>
<evidence type="ECO:0000256" key="2">
    <source>
        <dbReference type="ARBA" id="ARBA00022771"/>
    </source>
</evidence>
<dbReference type="GO" id="GO:0008270">
    <property type="term" value="F:zinc ion binding"/>
    <property type="evidence" value="ECO:0007669"/>
    <property type="project" value="UniProtKB-KW"/>
</dbReference>
<evidence type="ECO:0000256" key="6">
    <source>
        <dbReference type="SAM" id="Coils"/>
    </source>
</evidence>
<keyword evidence="3" id="KW-0862">Zinc</keyword>
<sequence>MGGNRCRFRDCNVSTLNSPGIHFFRFPIKEPERFQKWLTFSGNQGIFRLPPESNVNRVVCGRHFRDECFMNYKKDRITKTALPTIWRLSKDVAIDYEQDIENGVFIDLDPPSALHLIPPADFKCPLNLSDTCNLLNKRKLIKMKEASNNYKHALPPKKTGDSGSVNKKFKKADIKADSGLHVLEEIVLCEATEIKDVSETIYSLQENEELSADEETVNYEYEVHDYDNDIQFIVPTDKQTEDHPTIQTHPASKLEAELLKLKMENENLKKQLLELKNEKDKQDQKLKTTQDALKDKEQLTVQRDQYAKQCKILKQELESIQDFTRESRNQWSDMGSELSETKTLLSEAQNKNVKLHQKIEEKNVLMQSLQNRYDNLEKLRTDIQTRHDDLLKEHEQLRQQYDKIPQVTGVITLNASQSFINNSASLTKPQIFNAIKRYLSATMVSLVRMEMFGSSEREWKPDERAVAVDILQLGESIYNYFTEEWRFRLPALREVRSWLKGKTFSNELEEEP</sequence>
<evidence type="ECO:0000256" key="3">
    <source>
        <dbReference type="ARBA" id="ARBA00022833"/>
    </source>
</evidence>
<protein>
    <recommendedName>
        <fullName evidence="7">THAP-type domain-containing protein</fullName>
    </recommendedName>
</protein>
<reference evidence="8" key="1">
    <citation type="submission" date="2020-05" db="UniProtKB">
        <authorList>
            <consortium name="EnsemblMetazoa"/>
        </authorList>
    </citation>
    <scope>IDENTIFICATION</scope>
    <source>
        <strain evidence="8">TTRI</strain>
    </source>
</reference>
<evidence type="ECO:0000313" key="8">
    <source>
        <dbReference type="EnsemblMetazoa" id="GAUT040152-PA"/>
    </source>
</evidence>
<feature type="domain" description="THAP-type" evidence="7">
    <location>
        <begin position="1"/>
        <end position="86"/>
    </location>
</feature>
<proteinExistence type="predicted"/>
<dbReference type="STRING" id="7395.A0A1A9VKZ3"/>
<evidence type="ECO:0000259" key="7">
    <source>
        <dbReference type="PROSITE" id="PS50950"/>
    </source>
</evidence>
<name>A0A1A9VKZ3_GLOAU</name>
<dbReference type="Pfam" id="PF05485">
    <property type="entry name" value="THAP"/>
    <property type="match status" value="1"/>
</dbReference>
<dbReference type="VEuPathDB" id="VectorBase:GAUT040152"/>
<evidence type="ECO:0000256" key="1">
    <source>
        <dbReference type="ARBA" id="ARBA00022723"/>
    </source>
</evidence>
<dbReference type="EnsemblMetazoa" id="GAUT040152-RA">
    <property type="protein sequence ID" value="GAUT040152-PA"/>
    <property type="gene ID" value="GAUT040152"/>
</dbReference>
<dbReference type="SMART" id="SM00692">
    <property type="entry name" value="DM3"/>
    <property type="match status" value="1"/>
</dbReference>
<organism evidence="8 9">
    <name type="scientific">Glossina austeni</name>
    <name type="common">Savannah tsetse fly</name>
    <dbReference type="NCBI Taxonomy" id="7395"/>
    <lineage>
        <taxon>Eukaryota</taxon>
        <taxon>Metazoa</taxon>
        <taxon>Ecdysozoa</taxon>
        <taxon>Arthropoda</taxon>
        <taxon>Hexapoda</taxon>
        <taxon>Insecta</taxon>
        <taxon>Pterygota</taxon>
        <taxon>Neoptera</taxon>
        <taxon>Endopterygota</taxon>
        <taxon>Diptera</taxon>
        <taxon>Brachycera</taxon>
        <taxon>Muscomorpha</taxon>
        <taxon>Hippoboscoidea</taxon>
        <taxon>Glossinidae</taxon>
        <taxon>Glossina</taxon>
    </lineage>
</organism>
<dbReference type="Proteomes" id="UP000078200">
    <property type="component" value="Unassembled WGS sequence"/>
</dbReference>